<evidence type="ECO:0000313" key="1">
    <source>
        <dbReference type="EMBL" id="GER38381.1"/>
    </source>
</evidence>
<dbReference type="EMBL" id="BKCP01005494">
    <property type="protein sequence ID" value="GER38381.1"/>
    <property type="molecule type" value="Genomic_DNA"/>
</dbReference>
<keyword evidence="2" id="KW-1185">Reference proteome</keyword>
<organism evidence="1 2">
    <name type="scientific">Striga asiatica</name>
    <name type="common">Asiatic witchweed</name>
    <name type="synonym">Buchnera asiatica</name>
    <dbReference type="NCBI Taxonomy" id="4170"/>
    <lineage>
        <taxon>Eukaryota</taxon>
        <taxon>Viridiplantae</taxon>
        <taxon>Streptophyta</taxon>
        <taxon>Embryophyta</taxon>
        <taxon>Tracheophyta</taxon>
        <taxon>Spermatophyta</taxon>
        <taxon>Magnoliopsida</taxon>
        <taxon>eudicotyledons</taxon>
        <taxon>Gunneridae</taxon>
        <taxon>Pentapetalae</taxon>
        <taxon>asterids</taxon>
        <taxon>lamiids</taxon>
        <taxon>Lamiales</taxon>
        <taxon>Orobanchaceae</taxon>
        <taxon>Buchnereae</taxon>
        <taxon>Striga</taxon>
    </lineage>
</organism>
<proteinExistence type="predicted"/>
<name>A0A5A7Q0I2_STRAF</name>
<dbReference type="Proteomes" id="UP000325081">
    <property type="component" value="Unassembled WGS sequence"/>
</dbReference>
<accession>A0A5A7Q0I2</accession>
<comment type="caution">
    <text evidence="1">The sequence shown here is derived from an EMBL/GenBank/DDBJ whole genome shotgun (WGS) entry which is preliminary data.</text>
</comment>
<dbReference type="AlphaFoldDB" id="A0A5A7Q0I2"/>
<reference evidence="2" key="1">
    <citation type="journal article" date="2019" name="Curr. Biol.">
        <title>Genome Sequence of Striga asiatica Provides Insight into the Evolution of Plant Parasitism.</title>
        <authorList>
            <person name="Yoshida S."/>
            <person name="Kim S."/>
            <person name="Wafula E.K."/>
            <person name="Tanskanen J."/>
            <person name="Kim Y.M."/>
            <person name="Honaas L."/>
            <person name="Yang Z."/>
            <person name="Spallek T."/>
            <person name="Conn C.E."/>
            <person name="Ichihashi Y."/>
            <person name="Cheong K."/>
            <person name="Cui S."/>
            <person name="Der J.P."/>
            <person name="Gundlach H."/>
            <person name="Jiao Y."/>
            <person name="Hori C."/>
            <person name="Ishida J.K."/>
            <person name="Kasahara H."/>
            <person name="Kiba T."/>
            <person name="Kim M.S."/>
            <person name="Koo N."/>
            <person name="Laohavisit A."/>
            <person name="Lee Y.H."/>
            <person name="Lumba S."/>
            <person name="McCourt P."/>
            <person name="Mortimer J.C."/>
            <person name="Mutuku J.M."/>
            <person name="Nomura T."/>
            <person name="Sasaki-Sekimoto Y."/>
            <person name="Seto Y."/>
            <person name="Wang Y."/>
            <person name="Wakatake T."/>
            <person name="Sakakibara H."/>
            <person name="Demura T."/>
            <person name="Yamaguchi S."/>
            <person name="Yoneyama K."/>
            <person name="Manabe R.I."/>
            <person name="Nelson D.C."/>
            <person name="Schulman A.H."/>
            <person name="Timko M.P."/>
            <person name="dePamphilis C.W."/>
            <person name="Choi D."/>
            <person name="Shirasu K."/>
        </authorList>
    </citation>
    <scope>NUCLEOTIDE SEQUENCE [LARGE SCALE GENOMIC DNA]</scope>
    <source>
        <strain evidence="2">cv. UVA1</strain>
    </source>
</reference>
<evidence type="ECO:0000313" key="2">
    <source>
        <dbReference type="Proteomes" id="UP000325081"/>
    </source>
</evidence>
<sequence>MREVMRVGVEMALGGFQSAEFCSYHKIHKILQFYDNLELLECDPYYMLNLELLECDPYYMHIFKIPYYIQIIYSYFNLYCTGLSGLDPVSRNTMTAVLAGSVVFIRFPLSASFLSASGSD</sequence>
<protein>
    <submittedName>
        <fullName evidence="1">Uncharacterized protein</fullName>
    </submittedName>
</protein>
<gene>
    <name evidence="1" type="ORF">STAS_14903</name>
</gene>